<keyword evidence="1" id="KW-0805">Transcription regulation</keyword>
<name>A0ABP7DYB1_9ACTN</name>
<protein>
    <recommendedName>
        <fullName evidence="5">HTH marR-type domain-containing protein</fullName>
    </recommendedName>
</protein>
<evidence type="ECO:0000313" key="6">
    <source>
        <dbReference type="EMBL" id="GAA3710816.1"/>
    </source>
</evidence>
<dbReference type="InterPro" id="IPR036390">
    <property type="entry name" value="WH_DNA-bd_sf"/>
</dbReference>
<dbReference type="InterPro" id="IPR039422">
    <property type="entry name" value="MarR/SlyA-like"/>
</dbReference>
<dbReference type="Pfam" id="PF12802">
    <property type="entry name" value="MarR_2"/>
    <property type="match status" value="1"/>
</dbReference>
<comment type="caution">
    <text evidence="6">The sequence shown here is derived from an EMBL/GenBank/DDBJ whole genome shotgun (WGS) entry which is preliminary data.</text>
</comment>
<reference evidence="7" key="1">
    <citation type="journal article" date="2019" name="Int. J. Syst. Evol. Microbiol.">
        <title>The Global Catalogue of Microorganisms (GCM) 10K type strain sequencing project: providing services to taxonomists for standard genome sequencing and annotation.</title>
        <authorList>
            <consortium name="The Broad Institute Genomics Platform"/>
            <consortium name="The Broad Institute Genome Sequencing Center for Infectious Disease"/>
            <person name="Wu L."/>
            <person name="Ma J."/>
        </authorList>
    </citation>
    <scope>NUCLEOTIDE SEQUENCE [LARGE SCALE GENOMIC DNA]</scope>
    <source>
        <strain evidence="7">JCM 16548</strain>
    </source>
</reference>
<evidence type="ECO:0000259" key="5">
    <source>
        <dbReference type="PROSITE" id="PS50995"/>
    </source>
</evidence>
<feature type="compositionally biased region" description="Basic and acidic residues" evidence="4">
    <location>
        <begin position="25"/>
        <end position="35"/>
    </location>
</feature>
<gene>
    <name evidence="6" type="ORF">GCM10022204_31740</name>
</gene>
<dbReference type="InterPro" id="IPR023187">
    <property type="entry name" value="Tscrpt_reg_MarR-type_CS"/>
</dbReference>
<dbReference type="PROSITE" id="PS50995">
    <property type="entry name" value="HTH_MARR_2"/>
    <property type="match status" value="1"/>
</dbReference>
<evidence type="ECO:0000256" key="3">
    <source>
        <dbReference type="ARBA" id="ARBA00023163"/>
    </source>
</evidence>
<dbReference type="PROSITE" id="PS01117">
    <property type="entry name" value="HTH_MARR_1"/>
    <property type="match status" value="1"/>
</dbReference>
<dbReference type="SMART" id="SM00347">
    <property type="entry name" value="HTH_MARR"/>
    <property type="match status" value="1"/>
</dbReference>
<feature type="region of interest" description="Disordered" evidence="4">
    <location>
        <begin position="1"/>
        <end position="62"/>
    </location>
</feature>
<evidence type="ECO:0000256" key="1">
    <source>
        <dbReference type="ARBA" id="ARBA00023015"/>
    </source>
</evidence>
<sequence>MPTPDSADARRQVDGPPLPDGDDQPALRDGDDQPALRDGVGSPSLRDGIGSPSLRDGVASPSLRDEVDRLAEAWKRERPDLDVSPMQVLSRVTRLARHLDRERSAAFAGSGLESWEFDVLAALRRAGPGHRLSPGQLLKETMVTSGTMTNRVDRLAARGLVARDPHPDDRRAVLVRLTDQGRSAVDQAFAELMAAEQQILADLDPAHRSALTTALRELLAPYRDL</sequence>
<keyword evidence="3" id="KW-0804">Transcription</keyword>
<dbReference type="PRINTS" id="PR00598">
    <property type="entry name" value="HTHMARR"/>
</dbReference>
<proteinExistence type="predicted"/>
<dbReference type="SUPFAM" id="SSF46785">
    <property type="entry name" value="Winged helix' DNA-binding domain"/>
    <property type="match status" value="1"/>
</dbReference>
<dbReference type="PANTHER" id="PTHR33164">
    <property type="entry name" value="TRANSCRIPTIONAL REGULATOR, MARR FAMILY"/>
    <property type="match status" value="1"/>
</dbReference>
<dbReference type="PANTHER" id="PTHR33164:SF104">
    <property type="entry name" value="TRANSCRIPTIONAL REGULATORY PROTEIN"/>
    <property type="match status" value="1"/>
</dbReference>
<organism evidence="6 7">
    <name type="scientific">Microlunatus aurantiacus</name>
    <dbReference type="NCBI Taxonomy" id="446786"/>
    <lineage>
        <taxon>Bacteria</taxon>
        <taxon>Bacillati</taxon>
        <taxon>Actinomycetota</taxon>
        <taxon>Actinomycetes</taxon>
        <taxon>Propionibacteriales</taxon>
        <taxon>Propionibacteriaceae</taxon>
        <taxon>Microlunatus</taxon>
    </lineage>
</organism>
<dbReference type="EMBL" id="BAAAYX010000013">
    <property type="protein sequence ID" value="GAA3710816.1"/>
    <property type="molecule type" value="Genomic_DNA"/>
</dbReference>
<feature type="domain" description="HTH marR-type" evidence="5">
    <location>
        <begin position="85"/>
        <end position="220"/>
    </location>
</feature>
<dbReference type="Proteomes" id="UP001500051">
    <property type="component" value="Unassembled WGS sequence"/>
</dbReference>
<accession>A0ABP7DYB1</accession>
<evidence type="ECO:0000256" key="2">
    <source>
        <dbReference type="ARBA" id="ARBA00023125"/>
    </source>
</evidence>
<dbReference type="InterPro" id="IPR000835">
    <property type="entry name" value="HTH_MarR-typ"/>
</dbReference>
<keyword evidence="7" id="KW-1185">Reference proteome</keyword>
<dbReference type="Gene3D" id="1.10.10.10">
    <property type="entry name" value="Winged helix-like DNA-binding domain superfamily/Winged helix DNA-binding domain"/>
    <property type="match status" value="1"/>
</dbReference>
<evidence type="ECO:0000313" key="7">
    <source>
        <dbReference type="Proteomes" id="UP001500051"/>
    </source>
</evidence>
<dbReference type="InterPro" id="IPR036388">
    <property type="entry name" value="WH-like_DNA-bd_sf"/>
</dbReference>
<evidence type="ECO:0000256" key="4">
    <source>
        <dbReference type="SAM" id="MobiDB-lite"/>
    </source>
</evidence>
<keyword evidence="2" id="KW-0238">DNA-binding</keyword>